<dbReference type="InterPro" id="IPR007197">
    <property type="entry name" value="rSAM"/>
</dbReference>
<dbReference type="SFLD" id="SFLDS00029">
    <property type="entry name" value="Radical_SAM"/>
    <property type="match status" value="1"/>
</dbReference>
<dbReference type="InterPro" id="IPR024001">
    <property type="entry name" value="Cys-rich_pep_rSAM_mat_CcpM"/>
</dbReference>
<dbReference type="InterPro" id="IPR023867">
    <property type="entry name" value="Sulphatase_maturase_rSAM"/>
</dbReference>
<dbReference type="Proteomes" id="UP000627781">
    <property type="component" value="Unassembled WGS sequence"/>
</dbReference>
<protein>
    <submittedName>
        <fullName evidence="8">Cys-rich peptide radical SAM maturase CcpM</fullName>
    </submittedName>
</protein>
<keyword evidence="9" id="KW-1185">Reference proteome</keyword>
<dbReference type="CDD" id="cd01335">
    <property type="entry name" value="Radical_SAM"/>
    <property type="match status" value="1"/>
</dbReference>
<dbReference type="InterPro" id="IPR058240">
    <property type="entry name" value="rSAM_sf"/>
</dbReference>
<dbReference type="Gene3D" id="3.20.20.70">
    <property type="entry name" value="Aldolase class I"/>
    <property type="match status" value="1"/>
</dbReference>
<organism evidence="8 9">
    <name type="scientific">Clostridium cibarium</name>
    <dbReference type="NCBI Taxonomy" id="2762247"/>
    <lineage>
        <taxon>Bacteria</taxon>
        <taxon>Bacillati</taxon>
        <taxon>Bacillota</taxon>
        <taxon>Clostridia</taxon>
        <taxon>Eubacteriales</taxon>
        <taxon>Clostridiaceae</taxon>
        <taxon>Clostridium</taxon>
    </lineage>
</organism>
<comment type="cofactor">
    <cofactor evidence="1">
        <name>[4Fe-4S] cluster</name>
        <dbReference type="ChEBI" id="CHEBI:49883"/>
    </cofactor>
</comment>
<evidence type="ECO:0000256" key="1">
    <source>
        <dbReference type="ARBA" id="ARBA00001966"/>
    </source>
</evidence>
<name>A0ABR8PX90_9CLOT</name>
<sequence>MEKPFIHLLSSINGFYFYDVNRNEIVNVDKDVYDFLIKLLNDEEVIPNKEVKNKVSELKENNYLSSNTIKEIKHPESDKLEYHLDRHIDQITLQVTQNCNLRCSYCAYSKFDNLSQRNRSNKDMSIETAKKAVDFLLQHSSDSDKVVISFYGGEPLLKFNFIKEVISYAQENFIGKELSFALTTNATLLTEEIMEYSINNNLDIMISLDGPEEIHDLNRRFADGTGSFMKIVENLQKLKNKYGDELKNILRINTVMDPKNDLDKMNTIFENEIFKGLPVSSVIVENFFSNEQTVYSNKFLEKYFYQIFIGILDLIGAVKDLNTYPLIASVINAIYTFEENMTVAKGLPEVGAPGGPCVPGKRRLFVAVDGEFFPCEKVSEVSKVMNIGNLDNGFEVKKADDLLNIGRLTPVECKKCWAFRKCNICARKLEKEGKLSGDEKLSMCGDVRASVEEDLKKFILLKECRTIYKI</sequence>
<evidence type="ECO:0000256" key="4">
    <source>
        <dbReference type="ARBA" id="ARBA00022723"/>
    </source>
</evidence>
<keyword evidence="5" id="KW-0408">Iron</keyword>
<keyword evidence="4" id="KW-0479">Metal-binding</keyword>
<dbReference type="NCBIfam" id="TIGR04068">
    <property type="entry name" value="rSAM_ocin_clost"/>
    <property type="match status" value="1"/>
</dbReference>
<dbReference type="RefSeq" id="WP_191769668.1">
    <property type="nucleotide sequence ID" value="NZ_JACSRA010000028.1"/>
</dbReference>
<dbReference type="PANTHER" id="PTHR43273">
    <property type="entry name" value="ANAEROBIC SULFATASE-MATURATING ENZYME HOMOLOG ASLB-RELATED"/>
    <property type="match status" value="1"/>
</dbReference>
<dbReference type="InterPro" id="IPR000385">
    <property type="entry name" value="MoaA_NifB_PqqE_Fe-S-bd_CS"/>
</dbReference>
<keyword evidence="6" id="KW-0411">Iron-sulfur</keyword>
<evidence type="ECO:0000256" key="3">
    <source>
        <dbReference type="ARBA" id="ARBA00022691"/>
    </source>
</evidence>
<dbReference type="SFLD" id="SFLDG01067">
    <property type="entry name" value="SPASM/twitch_domain_containing"/>
    <property type="match status" value="1"/>
</dbReference>
<keyword evidence="2" id="KW-0004">4Fe-4S</keyword>
<dbReference type="SFLD" id="SFLDG01384">
    <property type="entry name" value="thioether_bond_formation_requi"/>
    <property type="match status" value="1"/>
</dbReference>
<dbReference type="PANTHER" id="PTHR43273:SF8">
    <property type="entry name" value="RADICAL SAM DOMAIN PROTEIN"/>
    <property type="match status" value="1"/>
</dbReference>
<dbReference type="PROSITE" id="PS51918">
    <property type="entry name" value="RADICAL_SAM"/>
    <property type="match status" value="1"/>
</dbReference>
<comment type="caution">
    <text evidence="8">The sequence shown here is derived from an EMBL/GenBank/DDBJ whole genome shotgun (WGS) entry which is preliminary data.</text>
</comment>
<dbReference type="PROSITE" id="PS01305">
    <property type="entry name" value="MOAA_NIFB_PQQE"/>
    <property type="match status" value="1"/>
</dbReference>
<feature type="domain" description="Radical SAM core" evidence="7">
    <location>
        <begin position="83"/>
        <end position="325"/>
    </location>
</feature>
<evidence type="ECO:0000259" key="7">
    <source>
        <dbReference type="PROSITE" id="PS51918"/>
    </source>
</evidence>
<dbReference type="SFLD" id="SFLDG01386">
    <property type="entry name" value="main_SPASM_domain-containing"/>
    <property type="match status" value="1"/>
</dbReference>
<dbReference type="Pfam" id="PF04055">
    <property type="entry name" value="Radical_SAM"/>
    <property type="match status" value="1"/>
</dbReference>
<reference evidence="8 9" key="1">
    <citation type="submission" date="2020-08" db="EMBL/GenBank/DDBJ databases">
        <title>A Genomic Blueprint of the Chicken Gut Microbiome.</title>
        <authorList>
            <person name="Gilroy R."/>
            <person name="Ravi A."/>
            <person name="Getino M."/>
            <person name="Pursley I."/>
            <person name="Horton D.L."/>
            <person name="Alikhan N.-F."/>
            <person name="Baker D."/>
            <person name="Gharbi K."/>
            <person name="Hall N."/>
            <person name="Watson M."/>
            <person name="Adriaenssens E.M."/>
            <person name="Foster-Nyarko E."/>
            <person name="Jarju S."/>
            <person name="Secka A."/>
            <person name="Antonio M."/>
            <person name="Oren A."/>
            <person name="Chaudhuri R."/>
            <person name="La Ragione R.M."/>
            <person name="Hildebrand F."/>
            <person name="Pallen M.J."/>
        </authorList>
    </citation>
    <scope>NUCLEOTIDE SEQUENCE [LARGE SCALE GENOMIC DNA]</scope>
    <source>
        <strain evidence="8 9">Sa3CVN1</strain>
    </source>
</reference>
<proteinExistence type="predicted"/>
<dbReference type="InterPro" id="IPR013785">
    <property type="entry name" value="Aldolase_TIM"/>
</dbReference>
<keyword evidence="3" id="KW-0949">S-adenosyl-L-methionine</keyword>
<dbReference type="EMBL" id="JACSRA010000028">
    <property type="protein sequence ID" value="MBD7912792.1"/>
    <property type="molecule type" value="Genomic_DNA"/>
</dbReference>
<evidence type="ECO:0000256" key="5">
    <source>
        <dbReference type="ARBA" id="ARBA00023004"/>
    </source>
</evidence>
<gene>
    <name evidence="8" type="primary">ccpM</name>
    <name evidence="8" type="ORF">H9661_15685</name>
</gene>
<accession>A0ABR8PX90</accession>
<evidence type="ECO:0000256" key="6">
    <source>
        <dbReference type="ARBA" id="ARBA00023014"/>
    </source>
</evidence>
<evidence type="ECO:0000256" key="2">
    <source>
        <dbReference type="ARBA" id="ARBA00022485"/>
    </source>
</evidence>
<evidence type="ECO:0000313" key="8">
    <source>
        <dbReference type="EMBL" id="MBD7912792.1"/>
    </source>
</evidence>
<evidence type="ECO:0000313" key="9">
    <source>
        <dbReference type="Proteomes" id="UP000627781"/>
    </source>
</evidence>
<dbReference type="SUPFAM" id="SSF102114">
    <property type="entry name" value="Radical SAM enzymes"/>
    <property type="match status" value="1"/>
</dbReference>